<dbReference type="AlphaFoldDB" id="A0A6N3EQK4"/>
<dbReference type="EMBL" id="CACRTV010000057">
    <property type="protein sequence ID" value="VYU43916.1"/>
    <property type="molecule type" value="Genomic_DNA"/>
</dbReference>
<proteinExistence type="predicted"/>
<gene>
    <name evidence="1" type="ORF">CPLFYP93_02273</name>
</gene>
<evidence type="ECO:0000313" key="1">
    <source>
        <dbReference type="EMBL" id="VYU43916.1"/>
    </source>
</evidence>
<accession>A0A6N3EQK4</accession>
<dbReference type="RefSeq" id="WP_156561643.1">
    <property type="nucleotide sequence ID" value="NZ_CACRTV010000057.1"/>
</dbReference>
<organism evidence="1">
    <name type="scientific">Clostridium paraputrificum</name>
    <dbReference type="NCBI Taxonomy" id="29363"/>
    <lineage>
        <taxon>Bacteria</taxon>
        <taxon>Bacillati</taxon>
        <taxon>Bacillota</taxon>
        <taxon>Clostridia</taxon>
        <taxon>Eubacteriales</taxon>
        <taxon>Clostridiaceae</taxon>
        <taxon>Clostridium</taxon>
    </lineage>
</organism>
<reference evidence="1" key="1">
    <citation type="submission" date="2019-11" db="EMBL/GenBank/DDBJ databases">
        <authorList>
            <person name="Feng L."/>
        </authorList>
    </citation>
    <scope>NUCLEOTIDE SEQUENCE</scope>
    <source>
        <strain evidence="1">CParaputrificumLFYP93</strain>
    </source>
</reference>
<name>A0A6N3EQK4_9CLOT</name>
<sequence length="145" mass="16167">MVNTKRDLLDEVIQKIKTKLSEKYYVRVHNEKGLEVGVLCMNATSTAMLTLGLTSSLSTNEGDRLDLAMEVVSASDDILNDEFFDFVENLALEAGYLSVIILGEESDLVTCLQRRGYDYNLLGLRGNLYGYIKELATNGVKGQYI</sequence>
<protein>
    <submittedName>
        <fullName evidence="1">Uncharacterized protein</fullName>
    </submittedName>
</protein>